<accession>A0ABQ6JIU6</accession>
<evidence type="ECO:0000313" key="2">
    <source>
        <dbReference type="EMBL" id="GMA87170.1"/>
    </source>
</evidence>
<reference evidence="3" key="1">
    <citation type="journal article" date="2019" name="Int. J. Syst. Evol. Microbiol.">
        <title>The Global Catalogue of Microorganisms (GCM) 10K type strain sequencing project: providing services to taxonomists for standard genome sequencing and annotation.</title>
        <authorList>
            <consortium name="The Broad Institute Genomics Platform"/>
            <consortium name="The Broad Institute Genome Sequencing Center for Infectious Disease"/>
            <person name="Wu L."/>
            <person name="Ma J."/>
        </authorList>
    </citation>
    <scope>NUCLEOTIDE SEQUENCE [LARGE SCALE GENOMIC DNA]</scope>
    <source>
        <strain evidence="3">NBRC 108730</strain>
    </source>
</reference>
<comment type="caution">
    <text evidence="2">The sequence shown here is derived from an EMBL/GenBank/DDBJ whole genome shotgun (WGS) entry which is preliminary data.</text>
</comment>
<gene>
    <name evidence="2" type="ORF">GCM10025868_24200</name>
</gene>
<dbReference type="Proteomes" id="UP001157017">
    <property type="component" value="Unassembled WGS sequence"/>
</dbReference>
<name>A0ABQ6JIU6_9ACTN</name>
<evidence type="ECO:0000313" key="3">
    <source>
        <dbReference type="Proteomes" id="UP001157017"/>
    </source>
</evidence>
<evidence type="ECO:0000256" key="1">
    <source>
        <dbReference type="SAM" id="MobiDB-lite"/>
    </source>
</evidence>
<feature type="compositionally biased region" description="Low complexity" evidence="1">
    <location>
        <begin position="101"/>
        <end position="114"/>
    </location>
</feature>
<organism evidence="2 3">
    <name type="scientific">Angustibacter aerolatus</name>
    <dbReference type="NCBI Taxonomy" id="1162965"/>
    <lineage>
        <taxon>Bacteria</taxon>
        <taxon>Bacillati</taxon>
        <taxon>Actinomycetota</taxon>
        <taxon>Actinomycetes</taxon>
        <taxon>Kineosporiales</taxon>
        <taxon>Kineosporiaceae</taxon>
    </lineage>
</organism>
<keyword evidence="3" id="KW-1185">Reference proteome</keyword>
<proteinExistence type="predicted"/>
<feature type="region of interest" description="Disordered" evidence="1">
    <location>
        <begin position="89"/>
        <end position="114"/>
    </location>
</feature>
<sequence>MSATTTYAPAPHPVPDTAPSAAKALVETHREALEAALQAVGDRSYHSRYPESPSPRVYGEGAAAAGQQAFEAHLTRRFEALADQPATDGWVGAEVSPFGPRRASSTRTRTSTGC</sequence>
<protein>
    <submittedName>
        <fullName evidence="2">Uncharacterized protein</fullName>
    </submittedName>
</protein>
<dbReference type="EMBL" id="BSUZ01000001">
    <property type="protein sequence ID" value="GMA87170.1"/>
    <property type="molecule type" value="Genomic_DNA"/>
</dbReference>